<dbReference type="GO" id="GO:0005886">
    <property type="term" value="C:plasma membrane"/>
    <property type="evidence" value="ECO:0007669"/>
    <property type="project" value="UniProtKB-SubCell"/>
</dbReference>
<keyword evidence="9" id="KW-1185">Reference proteome</keyword>
<feature type="transmembrane region" description="Helical" evidence="6">
    <location>
        <begin position="231"/>
        <end position="252"/>
    </location>
</feature>
<sequence length="643" mass="71118">MKLSTLIYRNLKKNIRNYYLYVFALVFSVALYFSFVTLQFDPAMDKTAGSIKGEAAIKAATVLLIVIVAVFLLYANNLFIKRRSKEIGLFQLSGMTRPRIFRLLTAENLAIYAGSLIVGIAAGFAGSRLLKLILFKLTGVDNHATLSFSSAALERTLLVFSAIYVLIMLMNAVFIKRQNLLSLFKGGTVSEETGRKLSWFQILLGILGIGLILTGYYLSTQLFSGDFNDVGSLYIVMVAILGSVILGTYFFYKGSVSFLFNLIRRAKRGYLGVNHVLSLSSIMFRIKSSALLLTVITTVSALALGLLSLSYITYYSTEKTAQGNVPDDFSLTSAETAAQFEQALQEHGIRYSLVKREAVNTQADISGIVGADFEWYNNHSPAHTTLVAVSEDTVKKTDVKPGTAVLAGYRSDTSSLLKLHKGSIVLSGRTFKVTTLREAAVLQYSYTFGMPVAILDAADFAAIAKNPDPRIQKLPWYYGFNLTDKSRDIKETNALFRALGFGSAPGEESQYETTLEQRRNMGLIMFIVGFLGLAFLLTSGCILYFKQMEESENERPIYTILRKLGFTRSDLGGGLAVKQLITFGIPLAVGLCHSYFAVRSGWFFFGSELWTPMVIVMLLYTALYSVFGLLSYFYGRKVIASSL</sequence>
<evidence type="ECO:0000256" key="3">
    <source>
        <dbReference type="ARBA" id="ARBA00022692"/>
    </source>
</evidence>
<accession>A0A5J5G888</accession>
<feature type="transmembrane region" description="Helical" evidence="6">
    <location>
        <begin position="197"/>
        <end position="219"/>
    </location>
</feature>
<feature type="transmembrane region" description="Helical" evidence="6">
    <location>
        <begin position="157"/>
        <end position="176"/>
    </location>
</feature>
<feature type="transmembrane region" description="Helical" evidence="6">
    <location>
        <begin position="580"/>
        <end position="598"/>
    </location>
</feature>
<dbReference type="InterPro" id="IPR052536">
    <property type="entry name" value="ABC-4_Integral_Memb_Prot"/>
</dbReference>
<dbReference type="EMBL" id="VYKK01000015">
    <property type="protein sequence ID" value="KAA9004020.1"/>
    <property type="molecule type" value="Genomic_DNA"/>
</dbReference>
<feature type="transmembrane region" description="Helical" evidence="6">
    <location>
        <begin position="55"/>
        <end position="79"/>
    </location>
</feature>
<dbReference type="GO" id="GO:0055085">
    <property type="term" value="P:transmembrane transport"/>
    <property type="evidence" value="ECO:0007669"/>
    <property type="project" value="UniProtKB-UniRule"/>
</dbReference>
<dbReference type="Proteomes" id="UP000367750">
    <property type="component" value="Unassembled WGS sequence"/>
</dbReference>
<evidence type="ECO:0000256" key="4">
    <source>
        <dbReference type="ARBA" id="ARBA00022989"/>
    </source>
</evidence>
<evidence type="ECO:0000313" key="9">
    <source>
        <dbReference type="Proteomes" id="UP000367750"/>
    </source>
</evidence>
<keyword evidence="3 6" id="KW-0812">Transmembrane</keyword>
<reference evidence="8 9" key="1">
    <citation type="submission" date="2019-09" db="EMBL/GenBank/DDBJ databases">
        <title>Bacillus ochoae sp. nov., Paenibacillus whitsoniae sp. nov., Paenibacillus spiritus sp. nov. Isolated from the Mars Exploration Rover during spacecraft assembly.</title>
        <authorList>
            <person name="Seuylemezian A."/>
            <person name="Vaishampayan P."/>
        </authorList>
    </citation>
    <scope>NUCLEOTIDE SEQUENCE [LARGE SCALE GENOMIC DNA]</scope>
    <source>
        <strain evidence="8 9">MER_111</strain>
    </source>
</reference>
<feature type="transmembrane region" description="Helical" evidence="6">
    <location>
        <begin position="523"/>
        <end position="545"/>
    </location>
</feature>
<keyword evidence="5 6" id="KW-0472">Membrane</keyword>
<feature type="transmembrane region" description="Helical" evidence="6">
    <location>
        <begin position="100"/>
        <end position="125"/>
    </location>
</feature>
<keyword evidence="2 6" id="KW-1003">Cell membrane</keyword>
<dbReference type="OrthoDB" id="1705903at2"/>
<evidence type="ECO:0000259" key="7">
    <source>
        <dbReference type="Pfam" id="PF02687"/>
    </source>
</evidence>
<dbReference type="AlphaFoldDB" id="A0A5J5G888"/>
<evidence type="ECO:0000256" key="1">
    <source>
        <dbReference type="ARBA" id="ARBA00004651"/>
    </source>
</evidence>
<dbReference type="Pfam" id="PF02687">
    <property type="entry name" value="FtsX"/>
    <property type="match status" value="1"/>
</dbReference>
<name>A0A5J5G888_9BACL</name>
<evidence type="ECO:0000256" key="5">
    <source>
        <dbReference type="ARBA" id="ARBA00023136"/>
    </source>
</evidence>
<organism evidence="8 9">
    <name type="scientific">Paenibacillus spiritus</name>
    <dbReference type="NCBI Taxonomy" id="2496557"/>
    <lineage>
        <taxon>Bacteria</taxon>
        <taxon>Bacillati</taxon>
        <taxon>Bacillota</taxon>
        <taxon>Bacilli</taxon>
        <taxon>Bacillales</taxon>
        <taxon>Paenibacillaceae</taxon>
        <taxon>Paenibacillus</taxon>
    </lineage>
</organism>
<dbReference type="InterPro" id="IPR003838">
    <property type="entry name" value="ABC3_permease_C"/>
</dbReference>
<dbReference type="PIRSF" id="PIRSF018968">
    <property type="entry name" value="ABC_permease_BceB"/>
    <property type="match status" value="1"/>
</dbReference>
<gene>
    <name evidence="8" type="ORF">F4V43_11470</name>
</gene>
<evidence type="ECO:0000256" key="6">
    <source>
        <dbReference type="PIRNR" id="PIRNR018968"/>
    </source>
</evidence>
<dbReference type="InterPro" id="IPR027022">
    <property type="entry name" value="ABC_permease_BceB-typ"/>
</dbReference>
<evidence type="ECO:0000313" key="8">
    <source>
        <dbReference type="EMBL" id="KAA9004020.1"/>
    </source>
</evidence>
<proteinExistence type="inferred from homology"/>
<dbReference type="PANTHER" id="PTHR46795:SF3">
    <property type="entry name" value="ABC TRANSPORTER PERMEASE"/>
    <property type="match status" value="1"/>
</dbReference>
<evidence type="ECO:0000256" key="2">
    <source>
        <dbReference type="ARBA" id="ARBA00022475"/>
    </source>
</evidence>
<feature type="transmembrane region" description="Helical" evidence="6">
    <location>
        <begin position="290"/>
        <end position="314"/>
    </location>
</feature>
<dbReference type="PANTHER" id="PTHR46795">
    <property type="entry name" value="ABC TRANSPORTER PERMEASE-RELATED-RELATED"/>
    <property type="match status" value="1"/>
</dbReference>
<protein>
    <submittedName>
        <fullName evidence="8">Bacitracin ABC transporter permease</fullName>
    </submittedName>
</protein>
<keyword evidence="4 6" id="KW-1133">Transmembrane helix</keyword>
<comment type="subcellular location">
    <subcellularLocation>
        <location evidence="1 6">Cell membrane</location>
        <topology evidence="1 6">Multi-pass membrane protein</topology>
    </subcellularLocation>
</comment>
<feature type="transmembrane region" description="Helical" evidence="6">
    <location>
        <begin position="610"/>
        <end position="634"/>
    </location>
</feature>
<comment type="caution">
    <text evidence="8">The sequence shown here is derived from an EMBL/GenBank/DDBJ whole genome shotgun (WGS) entry which is preliminary data.</text>
</comment>
<dbReference type="RefSeq" id="WP_150458375.1">
    <property type="nucleotide sequence ID" value="NZ_VYKK01000015.1"/>
</dbReference>
<keyword evidence="6" id="KW-0813">Transport</keyword>
<feature type="domain" description="ABC3 transporter permease C-terminal" evidence="7">
    <location>
        <begin position="60"/>
        <end position="175"/>
    </location>
</feature>
<comment type="similarity">
    <text evidence="6">Belongs to the ABC-4 integral membrane protein family.</text>
</comment>
<feature type="transmembrane region" description="Helical" evidence="6">
    <location>
        <begin position="18"/>
        <end position="35"/>
    </location>
</feature>